<dbReference type="InterPro" id="IPR029062">
    <property type="entry name" value="Class_I_gatase-like"/>
</dbReference>
<proteinExistence type="predicted"/>
<feature type="coiled-coil region" evidence="1">
    <location>
        <begin position="47"/>
        <end position="95"/>
    </location>
</feature>
<keyword evidence="1" id="KW-0175">Coiled coil</keyword>
<dbReference type="AlphaFoldDB" id="A0A2Z6RZS7"/>
<dbReference type="EMBL" id="BLAL01000250">
    <property type="protein sequence ID" value="GES96342.1"/>
    <property type="molecule type" value="Genomic_DNA"/>
</dbReference>
<keyword evidence="5" id="KW-1185">Reference proteome</keyword>
<reference evidence="3 5" key="1">
    <citation type="submission" date="2017-11" db="EMBL/GenBank/DDBJ databases">
        <title>The genome of Rhizophagus clarus HR1 reveals common genetic basis of auxotrophy among arbuscular mycorrhizal fungi.</title>
        <authorList>
            <person name="Kobayashi Y."/>
        </authorList>
    </citation>
    <scope>NUCLEOTIDE SEQUENCE [LARGE SCALE GENOMIC DNA]</scope>
    <source>
        <strain evidence="3 5">HR1</strain>
    </source>
</reference>
<dbReference type="SUPFAM" id="SSF52317">
    <property type="entry name" value="Class I glutamine amidotransferase-like"/>
    <property type="match status" value="1"/>
</dbReference>
<dbReference type="EMBL" id="BEXD01004170">
    <property type="protein sequence ID" value="GBC07791.1"/>
    <property type="molecule type" value="Genomic_DNA"/>
</dbReference>
<evidence type="ECO:0000256" key="1">
    <source>
        <dbReference type="SAM" id="Coils"/>
    </source>
</evidence>
<evidence type="ECO:0000313" key="5">
    <source>
        <dbReference type="Proteomes" id="UP000247702"/>
    </source>
</evidence>
<comment type="caution">
    <text evidence="3">The sequence shown here is derived from an EMBL/GenBank/DDBJ whole genome shotgun (WGS) entry which is preliminary data.</text>
</comment>
<name>A0A2Z6RZS7_9GLOM</name>
<dbReference type="GO" id="GO:0016787">
    <property type="term" value="F:hydrolase activity"/>
    <property type="evidence" value="ECO:0007669"/>
    <property type="project" value="InterPro"/>
</dbReference>
<evidence type="ECO:0000313" key="4">
    <source>
        <dbReference type="EMBL" id="GES96342.1"/>
    </source>
</evidence>
<reference evidence="4" key="2">
    <citation type="submission" date="2019-10" db="EMBL/GenBank/DDBJ databases">
        <title>Conservation and host-specific expression of non-tandemly repeated heterogenous ribosome RNA gene in arbuscular mycorrhizal fungi.</title>
        <authorList>
            <person name="Maeda T."/>
            <person name="Kobayashi Y."/>
            <person name="Nakagawa T."/>
            <person name="Ezawa T."/>
            <person name="Yamaguchi K."/>
            <person name="Bino T."/>
            <person name="Nishimoto Y."/>
            <person name="Shigenobu S."/>
            <person name="Kawaguchi M."/>
        </authorList>
    </citation>
    <scope>NUCLEOTIDE SEQUENCE</scope>
    <source>
        <strain evidence="4">HR1</strain>
    </source>
</reference>
<dbReference type="Pfam" id="PF07722">
    <property type="entry name" value="Peptidase_C26"/>
    <property type="match status" value="1"/>
</dbReference>
<organism evidence="3 5">
    <name type="scientific">Rhizophagus clarus</name>
    <dbReference type="NCBI Taxonomy" id="94130"/>
    <lineage>
        <taxon>Eukaryota</taxon>
        <taxon>Fungi</taxon>
        <taxon>Fungi incertae sedis</taxon>
        <taxon>Mucoromycota</taxon>
        <taxon>Glomeromycotina</taxon>
        <taxon>Glomeromycetes</taxon>
        <taxon>Glomerales</taxon>
        <taxon>Glomeraceae</taxon>
        <taxon>Rhizophagus</taxon>
    </lineage>
</organism>
<gene>
    <name evidence="4" type="ORF">RCL2_002297400</name>
    <name evidence="3" type="ORF">RclHR1_00770004</name>
</gene>
<evidence type="ECO:0000313" key="3">
    <source>
        <dbReference type="EMBL" id="GBC07791.1"/>
    </source>
</evidence>
<evidence type="ECO:0008006" key="6">
    <source>
        <dbReference type="Google" id="ProtNLM"/>
    </source>
</evidence>
<accession>A0A2Z6RZS7</accession>
<protein>
    <recommendedName>
        <fullName evidence="6">Glutamine amidotransferase domain-containing protein</fullName>
    </recommendedName>
</protein>
<evidence type="ECO:0000256" key="2">
    <source>
        <dbReference type="SAM" id="MobiDB-lite"/>
    </source>
</evidence>
<feature type="region of interest" description="Disordered" evidence="2">
    <location>
        <begin position="711"/>
        <end position="732"/>
    </location>
</feature>
<dbReference type="Gene3D" id="3.40.50.880">
    <property type="match status" value="1"/>
</dbReference>
<dbReference type="InterPro" id="IPR011697">
    <property type="entry name" value="Peptidase_C26"/>
</dbReference>
<dbReference type="Gene3D" id="1.20.120.20">
    <property type="entry name" value="Apolipoprotein"/>
    <property type="match status" value="1"/>
</dbReference>
<dbReference type="Proteomes" id="UP000247702">
    <property type="component" value="Unassembled WGS sequence"/>
</dbReference>
<dbReference type="Proteomes" id="UP000615446">
    <property type="component" value="Unassembled WGS sequence"/>
</dbReference>
<sequence length="766" mass="88121">MSYSIKVKKKLLSKNDSCDTETLVSFAELKKQVCNILPELKDVISNIKITNNENEFLRLEIEKKEFQEKLQLEKLEKKLKELENQEKNSLNILKEYSIVDNRIYRFSDDNKEKNQNRVDNLGMVGSDSNKVKHGRSISTKTDGKTSKTIKNTHLAIVDISYREDKEGKSAFWDHYTFQRITHYPTRVVGTTNDAKLLKDVIYDKPYGLPISLTDFYSYKPTPPIIKLYPYPSNDFHGLLLIPGSHSNISECPNYEVRKRNEEKLIRDAWNRGRPVLGICDGALEIWKLFGGKKVKVHHHSWERMPNLTKNGRVGYNVKMHRLQIYSCSMLADAMYGKAINKESTFVPPPVTNSVHTTAMYSAPPPVTNNVHTTATCSSIPPNMKIVARSSQYENKPINRKPEDNVIEAVETCHGAPMFLIQWHPEAFNADDPDGKYHRNILIYMAKAGNAYYWKQKMLLELKNEFQLENKSSRLSSFNTAKSDPNLEQRINEYGNKSDMPSYKQKINNKTDNLKQKIDDKTDGLMQKITYKTDIPSLKQKINEYDNKSDILSLKSFKQKINDETDSLKQKINDKTDSLKQKINGKTDSFKQKINDKTDIPSLKQKINEYDNKSDILNLKQKINDKTDIPSLESKVDEYDNKSEVLSFNQKINNETDSHKQKIDEYDNKSSDILNLKQKINNKANSIKQRIDGYNNNSDILNLKQKLNNEGKKIQSTTKEQAEQPESQTSSQFSLNQAVDIISASEHVYSYDTSKMNEIAKKNDAGL</sequence>
<dbReference type="OrthoDB" id="2317183at2759"/>
<feature type="compositionally biased region" description="Polar residues" evidence="2">
    <location>
        <begin position="713"/>
        <end position="732"/>
    </location>
</feature>